<dbReference type="PANTHER" id="PTHR10622:SF10">
    <property type="entry name" value="HET DOMAIN-CONTAINING PROTEIN"/>
    <property type="match status" value="1"/>
</dbReference>
<evidence type="ECO:0000259" key="2">
    <source>
        <dbReference type="Pfam" id="PF26640"/>
    </source>
</evidence>
<dbReference type="EMBL" id="ML978711">
    <property type="protein sequence ID" value="KAF2091761.1"/>
    <property type="molecule type" value="Genomic_DNA"/>
</dbReference>
<feature type="domain" description="DUF8212" evidence="2">
    <location>
        <begin position="228"/>
        <end position="278"/>
    </location>
</feature>
<proteinExistence type="predicted"/>
<evidence type="ECO:0000313" key="4">
    <source>
        <dbReference type="Proteomes" id="UP000799776"/>
    </source>
</evidence>
<dbReference type="AlphaFoldDB" id="A0A9P4HYT6"/>
<evidence type="ECO:0000259" key="1">
    <source>
        <dbReference type="Pfam" id="PF06985"/>
    </source>
</evidence>
<dbReference type="InterPro" id="IPR058525">
    <property type="entry name" value="DUF8212"/>
</dbReference>
<dbReference type="Proteomes" id="UP000799776">
    <property type="component" value="Unassembled WGS sequence"/>
</dbReference>
<protein>
    <submittedName>
        <fullName evidence="3">HET-domain-containing protein</fullName>
    </submittedName>
</protein>
<keyword evidence="4" id="KW-1185">Reference proteome</keyword>
<accession>A0A9P4HYT6</accession>
<feature type="domain" description="Heterokaryon incompatibility" evidence="1">
    <location>
        <begin position="28"/>
        <end position="118"/>
    </location>
</feature>
<dbReference type="OrthoDB" id="20872at2759"/>
<comment type="caution">
    <text evidence="3">The sequence shown here is derived from an EMBL/GenBank/DDBJ whole genome shotgun (WGS) entry which is preliminary data.</text>
</comment>
<gene>
    <name evidence="3" type="ORF">K490DRAFT_32019</name>
</gene>
<name>A0A9P4HYT6_9PEZI</name>
<organism evidence="3 4">
    <name type="scientific">Saccharata proteae CBS 121410</name>
    <dbReference type="NCBI Taxonomy" id="1314787"/>
    <lineage>
        <taxon>Eukaryota</taxon>
        <taxon>Fungi</taxon>
        <taxon>Dikarya</taxon>
        <taxon>Ascomycota</taxon>
        <taxon>Pezizomycotina</taxon>
        <taxon>Dothideomycetes</taxon>
        <taxon>Dothideomycetes incertae sedis</taxon>
        <taxon>Botryosphaeriales</taxon>
        <taxon>Saccharataceae</taxon>
        <taxon>Saccharata</taxon>
    </lineage>
</organism>
<reference evidence="3" key="1">
    <citation type="journal article" date="2020" name="Stud. Mycol.">
        <title>101 Dothideomycetes genomes: a test case for predicting lifestyles and emergence of pathogens.</title>
        <authorList>
            <person name="Haridas S."/>
            <person name="Albert R."/>
            <person name="Binder M."/>
            <person name="Bloem J."/>
            <person name="Labutti K."/>
            <person name="Salamov A."/>
            <person name="Andreopoulos B."/>
            <person name="Baker S."/>
            <person name="Barry K."/>
            <person name="Bills G."/>
            <person name="Bluhm B."/>
            <person name="Cannon C."/>
            <person name="Castanera R."/>
            <person name="Culley D."/>
            <person name="Daum C."/>
            <person name="Ezra D."/>
            <person name="Gonzalez J."/>
            <person name="Henrissat B."/>
            <person name="Kuo A."/>
            <person name="Liang C."/>
            <person name="Lipzen A."/>
            <person name="Lutzoni F."/>
            <person name="Magnuson J."/>
            <person name="Mondo S."/>
            <person name="Nolan M."/>
            <person name="Ohm R."/>
            <person name="Pangilinan J."/>
            <person name="Park H.-J."/>
            <person name="Ramirez L."/>
            <person name="Alfaro M."/>
            <person name="Sun H."/>
            <person name="Tritt A."/>
            <person name="Yoshinaga Y."/>
            <person name="Zwiers L.-H."/>
            <person name="Turgeon B."/>
            <person name="Goodwin S."/>
            <person name="Spatafora J."/>
            <person name="Crous P."/>
            <person name="Grigoriev I."/>
        </authorList>
    </citation>
    <scope>NUCLEOTIDE SEQUENCE</scope>
    <source>
        <strain evidence="3">CBS 121410</strain>
    </source>
</reference>
<dbReference type="PANTHER" id="PTHR10622">
    <property type="entry name" value="HET DOMAIN-CONTAINING PROTEIN"/>
    <property type="match status" value="1"/>
</dbReference>
<evidence type="ECO:0000313" key="3">
    <source>
        <dbReference type="EMBL" id="KAF2091761.1"/>
    </source>
</evidence>
<dbReference type="Pfam" id="PF06985">
    <property type="entry name" value="HET"/>
    <property type="match status" value="1"/>
</dbReference>
<sequence>MRLLTSDEPHFGGTIVLKEYIGSQIPPYAILSHRWTDDEISYEDMSKGWSTLPAAGRDKIEKFCRLAGFNGYSHAWVDTCCIDKRSSAELTESINSMYNWYGEAAICYAYLNDVPDNEEVVQDPVFARSVWFTRGWTLQELIAPSRVIFFSNGWNEIGEKHTLARRLAQITDIDVHVLGGAKHPYECSVAQRMAWAANRVTTRREDIAYSLLGLFDVNMPLLYGEGEKAFIRLQEEIVRISDDDSLFAWKDETASPMDCHGLLANSPKHFRESRHIWCPASRMDRQPYTITNRGIRI</sequence>
<feature type="non-terminal residue" evidence="3">
    <location>
        <position position="297"/>
    </location>
</feature>
<dbReference type="Pfam" id="PF26640">
    <property type="entry name" value="DUF8212"/>
    <property type="match status" value="1"/>
</dbReference>
<dbReference type="InterPro" id="IPR010730">
    <property type="entry name" value="HET"/>
</dbReference>